<accession>A0AAW1ZSI6</accession>
<dbReference type="GO" id="GO:0016020">
    <property type="term" value="C:membrane"/>
    <property type="evidence" value="ECO:0007669"/>
    <property type="project" value="TreeGrafter"/>
</dbReference>
<name>A0AAW1ZSI6_CULAL</name>
<gene>
    <name evidence="2" type="ORF">ABG768_006990</name>
</gene>
<dbReference type="EMBL" id="JAWDJR010000014">
    <property type="protein sequence ID" value="KAK9963828.1"/>
    <property type="molecule type" value="Genomic_DNA"/>
</dbReference>
<keyword evidence="3" id="KW-1185">Reference proteome</keyword>
<protein>
    <submittedName>
        <fullName evidence="2">Uncharacterized protein</fullName>
    </submittedName>
</protein>
<dbReference type="Proteomes" id="UP001479290">
    <property type="component" value="Unassembled WGS sequence"/>
</dbReference>
<evidence type="ECO:0000313" key="2">
    <source>
        <dbReference type="EMBL" id="KAK9963828.1"/>
    </source>
</evidence>
<dbReference type="PANTHER" id="PTHR14096:SF28">
    <property type="entry name" value="APOLIPOPROTEIN L, 1-RELATED"/>
    <property type="match status" value="1"/>
</dbReference>
<reference evidence="2 3" key="1">
    <citation type="submission" date="2024-05" db="EMBL/GenBank/DDBJ databases">
        <title>A high-quality chromosomal-level genome assembly of Topmouth culter (Culter alburnus).</title>
        <authorList>
            <person name="Zhao H."/>
        </authorList>
    </citation>
    <scope>NUCLEOTIDE SEQUENCE [LARGE SCALE GENOMIC DNA]</scope>
    <source>
        <strain evidence="2">CATC2023</strain>
        <tissue evidence="2">Muscle</tissue>
    </source>
</reference>
<comment type="caution">
    <text evidence="2">The sequence shown here is derived from an EMBL/GenBank/DDBJ whole genome shotgun (WGS) entry which is preliminary data.</text>
</comment>
<dbReference type="GO" id="GO:0006869">
    <property type="term" value="P:lipid transport"/>
    <property type="evidence" value="ECO:0007669"/>
    <property type="project" value="InterPro"/>
</dbReference>
<dbReference type="GO" id="GO:0042157">
    <property type="term" value="P:lipoprotein metabolic process"/>
    <property type="evidence" value="ECO:0007669"/>
    <property type="project" value="InterPro"/>
</dbReference>
<evidence type="ECO:0000256" key="1">
    <source>
        <dbReference type="ARBA" id="ARBA00010090"/>
    </source>
</evidence>
<proteinExistence type="inferred from homology"/>
<evidence type="ECO:0000313" key="3">
    <source>
        <dbReference type="Proteomes" id="UP001479290"/>
    </source>
</evidence>
<dbReference type="GO" id="GO:0005576">
    <property type="term" value="C:extracellular region"/>
    <property type="evidence" value="ECO:0007669"/>
    <property type="project" value="InterPro"/>
</dbReference>
<organism evidence="2 3">
    <name type="scientific">Culter alburnus</name>
    <name type="common">Topmouth culter</name>
    <dbReference type="NCBI Taxonomy" id="194366"/>
    <lineage>
        <taxon>Eukaryota</taxon>
        <taxon>Metazoa</taxon>
        <taxon>Chordata</taxon>
        <taxon>Craniata</taxon>
        <taxon>Vertebrata</taxon>
        <taxon>Euteleostomi</taxon>
        <taxon>Actinopterygii</taxon>
        <taxon>Neopterygii</taxon>
        <taxon>Teleostei</taxon>
        <taxon>Ostariophysi</taxon>
        <taxon>Cypriniformes</taxon>
        <taxon>Xenocyprididae</taxon>
        <taxon>Xenocypridinae</taxon>
        <taxon>Culter</taxon>
    </lineage>
</organism>
<comment type="similarity">
    <text evidence="1">Belongs to the apolipoprotein L family.</text>
</comment>
<dbReference type="GO" id="GO:0008289">
    <property type="term" value="F:lipid binding"/>
    <property type="evidence" value="ECO:0007669"/>
    <property type="project" value="InterPro"/>
</dbReference>
<dbReference type="AlphaFoldDB" id="A0AAW1ZSI6"/>
<sequence>MAAADLLCESLFCWLENRKKCADKLSEMAEELENVHWGSNIVQVFGAATSVLSLSGAAVATFLTGGVAFPVFAVAAAAAGGAAAGTVISVTSTLVEAGISSCTFNKAIELIKEDEKVGKSIQKQLQVLKNRCGGTQLGDHADELECEVVTHLMCALARRNNTHVPLDFLRDFNRATFYRHMTPGGVAPVEAESFIFQALCLVGVGVITGSLKVSAKELVKDIGRISIKTGSRILGAIGFGLCLYDLIAKSAELIKGNNVTEASKILRDSAREILEGQQKLKKQLDGMHEIIQKLFKMKNLITNLGGYSLSMNENGRNVVAYIRGTCRDNKVVSWLQGVTHQNEFLNLLRFCMEGLSPILNKYDSSHIHIPEHLTRPDGRHIDIVIVAHGRIVDQFMPAGFLVPKPTIRDTILYSPWNCFINSNAAFGIAQGNIQVEDRELCNMRNRVYCDPYPLPNHWNSMQGSRHNIPLILLSPVTPEQKVWKLFQKLWKNRGLNIKDRVIFPYLVPQDQVDAYGEIPLLILISAISVILLVHGKTATVHLAACLGRARSPAMPEEWRRQYAYTSDQTYMTVNLRDKRNVNMDLLRALRLLFDSQEP</sequence>
<dbReference type="InterPro" id="IPR008405">
    <property type="entry name" value="ApoL"/>
</dbReference>
<dbReference type="PANTHER" id="PTHR14096">
    <property type="entry name" value="APOLIPOPROTEIN L"/>
    <property type="match status" value="1"/>
</dbReference>